<dbReference type="InterPro" id="IPR050313">
    <property type="entry name" value="Carb_Metab_HTH_regulators"/>
</dbReference>
<reference evidence="5 6" key="1">
    <citation type="submission" date="2018-08" db="EMBL/GenBank/DDBJ databases">
        <title>A genome reference for cultivated species of the human gut microbiota.</title>
        <authorList>
            <person name="Zou Y."/>
            <person name="Xue W."/>
            <person name="Luo G."/>
        </authorList>
    </citation>
    <scope>NUCLEOTIDE SEQUENCE [LARGE SCALE GENOMIC DNA]</scope>
    <source>
        <strain evidence="5 6">AF28-26</strain>
    </source>
</reference>
<dbReference type="Gene3D" id="1.10.10.10">
    <property type="entry name" value="Winged helix-like DNA-binding domain superfamily/Winged helix DNA-binding domain"/>
    <property type="match status" value="1"/>
</dbReference>
<dbReference type="PROSITE" id="PS00894">
    <property type="entry name" value="HTH_DEOR_1"/>
    <property type="match status" value="1"/>
</dbReference>
<dbReference type="PRINTS" id="PR00037">
    <property type="entry name" value="HTHLACR"/>
</dbReference>
<dbReference type="AlphaFoldDB" id="A0A412B086"/>
<dbReference type="GO" id="GO:0003677">
    <property type="term" value="F:DNA binding"/>
    <property type="evidence" value="ECO:0007669"/>
    <property type="project" value="UniProtKB-KW"/>
</dbReference>
<dbReference type="PANTHER" id="PTHR30363:SF44">
    <property type="entry name" value="AGA OPERON TRANSCRIPTIONAL REPRESSOR-RELATED"/>
    <property type="match status" value="1"/>
</dbReference>
<gene>
    <name evidence="5" type="ORF">DWY99_02765</name>
</gene>
<dbReference type="PANTHER" id="PTHR30363">
    <property type="entry name" value="HTH-TYPE TRANSCRIPTIONAL REGULATOR SRLR-RELATED"/>
    <property type="match status" value="1"/>
</dbReference>
<dbReference type="InterPro" id="IPR036388">
    <property type="entry name" value="WH-like_DNA-bd_sf"/>
</dbReference>
<evidence type="ECO:0000313" key="5">
    <source>
        <dbReference type="EMBL" id="RGQ43723.1"/>
    </source>
</evidence>
<evidence type="ECO:0000256" key="1">
    <source>
        <dbReference type="ARBA" id="ARBA00023015"/>
    </source>
</evidence>
<keyword evidence="3" id="KW-0804">Transcription</keyword>
<dbReference type="SUPFAM" id="SSF100950">
    <property type="entry name" value="NagB/RpiA/CoA transferase-like"/>
    <property type="match status" value="1"/>
</dbReference>
<dbReference type="InterPro" id="IPR037171">
    <property type="entry name" value="NagB/RpiA_transferase-like"/>
</dbReference>
<dbReference type="Gene3D" id="3.40.50.1360">
    <property type="match status" value="1"/>
</dbReference>
<dbReference type="EMBL" id="QRTC01000005">
    <property type="protein sequence ID" value="RGQ43723.1"/>
    <property type="molecule type" value="Genomic_DNA"/>
</dbReference>
<protein>
    <submittedName>
        <fullName evidence="5">DeoR/GlpR transcriptional regulator</fullName>
    </submittedName>
</protein>
<evidence type="ECO:0000313" key="6">
    <source>
        <dbReference type="Proteomes" id="UP000284751"/>
    </source>
</evidence>
<organism evidence="5 6">
    <name type="scientific">[Clostridium] leptum</name>
    <dbReference type="NCBI Taxonomy" id="1535"/>
    <lineage>
        <taxon>Bacteria</taxon>
        <taxon>Bacillati</taxon>
        <taxon>Bacillota</taxon>
        <taxon>Clostridia</taxon>
        <taxon>Eubacteriales</taxon>
        <taxon>Oscillospiraceae</taxon>
        <taxon>Oscillospiraceae incertae sedis</taxon>
    </lineage>
</organism>
<dbReference type="Pfam" id="PF00455">
    <property type="entry name" value="DeoRC"/>
    <property type="match status" value="1"/>
</dbReference>
<dbReference type="SMART" id="SM00420">
    <property type="entry name" value="HTH_DEOR"/>
    <property type="match status" value="1"/>
</dbReference>
<sequence>MKPQSEHPLFAEERKGQILELLRQKSKLLVPELCDYFDVSPATIRNDLRDLENERKLKRTHGGAISLEKTSFELDSRHKEIRNMEQKRQIAACAAKLIEDGDTIILDTGTTTLELAKCLSGKRNLTIVLNDIEIASLLEESTQANLILIGGTLRHGFHCAVGPMAVSYLSELNVDKVFLSSNAVSLDRGFTTPDFNQAEVKKTMIQVASEVIMLSDSSKFGKLSFTQFAALSDIDKLITDKGIDPQAADQLRQLKSFDLVIA</sequence>
<dbReference type="InterPro" id="IPR014036">
    <property type="entry name" value="DeoR-like_C"/>
</dbReference>
<dbReference type="Pfam" id="PF08220">
    <property type="entry name" value="HTH_DeoR"/>
    <property type="match status" value="1"/>
</dbReference>
<dbReference type="InterPro" id="IPR018356">
    <property type="entry name" value="Tscrpt_reg_HTH_DeoR_CS"/>
</dbReference>
<evidence type="ECO:0000256" key="3">
    <source>
        <dbReference type="ARBA" id="ARBA00023163"/>
    </source>
</evidence>
<accession>A0A412B086</accession>
<name>A0A412B086_9FIRM</name>
<evidence type="ECO:0000256" key="2">
    <source>
        <dbReference type="ARBA" id="ARBA00023125"/>
    </source>
</evidence>
<dbReference type="Proteomes" id="UP000284751">
    <property type="component" value="Unassembled WGS sequence"/>
</dbReference>
<dbReference type="InterPro" id="IPR001034">
    <property type="entry name" value="DeoR_HTH"/>
</dbReference>
<proteinExistence type="predicted"/>
<dbReference type="SUPFAM" id="SSF46785">
    <property type="entry name" value="Winged helix' DNA-binding domain"/>
    <property type="match status" value="1"/>
</dbReference>
<dbReference type="PROSITE" id="PS51000">
    <property type="entry name" value="HTH_DEOR_2"/>
    <property type="match status" value="1"/>
</dbReference>
<evidence type="ECO:0000259" key="4">
    <source>
        <dbReference type="PROSITE" id="PS51000"/>
    </source>
</evidence>
<feature type="domain" description="HTH deoR-type" evidence="4">
    <location>
        <begin position="11"/>
        <end position="66"/>
    </location>
</feature>
<dbReference type="GO" id="GO:0003700">
    <property type="term" value="F:DNA-binding transcription factor activity"/>
    <property type="evidence" value="ECO:0007669"/>
    <property type="project" value="InterPro"/>
</dbReference>
<dbReference type="InterPro" id="IPR036390">
    <property type="entry name" value="WH_DNA-bd_sf"/>
</dbReference>
<keyword evidence="1" id="KW-0805">Transcription regulation</keyword>
<keyword evidence="2" id="KW-0238">DNA-binding</keyword>
<dbReference type="SMART" id="SM01134">
    <property type="entry name" value="DeoRC"/>
    <property type="match status" value="1"/>
</dbReference>
<comment type="caution">
    <text evidence="5">The sequence shown here is derived from an EMBL/GenBank/DDBJ whole genome shotgun (WGS) entry which is preliminary data.</text>
</comment>